<dbReference type="InterPro" id="IPR012675">
    <property type="entry name" value="Beta-grasp_dom_sf"/>
</dbReference>
<name>L9XBY4_9EURY</name>
<sequence length="133" mass="15105">MTTETTAAVDQQVQTTTVDVRCTGHVRDAVGDHDLEFTFEGTTLREFLEAFFEEYDVEELLIAETEADATARGWAPVPDELPGTWRKNPEGDQTRPYARVCINGRFNEHFEGFETELEAGDRVALIYPFMFCC</sequence>
<reference evidence="1 2" key="1">
    <citation type="journal article" date="2014" name="PLoS Genet.">
        <title>Phylogenetically driven sequencing of extremely halophilic archaea reveals strategies for static and dynamic osmo-response.</title>
        <authorList>
            <person name="Becker E.A."/>
            <person name="Seitzer P.M."/>
            <person name="Tritt A."/>
            <person name="Larsen D."/>
            <person name="Krusor M."/>
            <person name="Yao A.I."/>
            <person name="Wu D."/>
            <person name="Madern D."/>
            <person name="Eisen J.A."/>
            <person name="Darling A.E."/>
            <person name="Facciotti M.T."/>
        </authorList>
    </citation>
    <scope>NUCLEOTIDE SEQUENCE [LARGE SCALE GENOMIC DNA]</scope>
    <source>
        <strain evidence="1 2">DSM 10524</strain>
    </source>
</reference>
<dbReference type="InterPro" id="IPR003749">
    <property type="entry name" value="ThiS/MoaD-like"/>
</dbReference>
<gene>
    <name evidence="1" type="ORF">C491_09994</name>
</gene>
<dbReference type="PATRIC" id="fig|1227497.3.peg.2062"/>
<dbReference type="EMBL" id="AOIB01000021">
    <property type="protein sequence ID" value="ELY58118.1"/>
    <property type="molecule type" value="Genomic_DNA"/>
</dbReference>
<dbReference type="RefSeq" id="WP_005555739.1">
    <property type="nucleotide sequence ID" value="NZ_AOIB01000021.1"/>
</dbReference>
<accession>L9XBY4</accession>
<dbReference type="Pfam" id="PF02597">
    <property type="entry name" value="ThiS"/>
    <property type="match status" value="1"/>
</dbReference>
<dbReference type="AlphaFoldDB" id="L9XBY4"/>
<evidence type="ECO:0000313" key="2">
    <source>
        <dbReference type="Proteomes" id="UP000011688"/>
    </source>
</evidence>
<protein>
    <recommendedName>
        <fullName evidence="3">Pterin cluster protein</fullName>
    </recommendedName>
</protein>
<comment type="caution">
    <text evidence="1">The sequence shown here is derived from an EMBL/GenBank/DDBJ whole genome shotgun (WGS) entry which is preliminary data.</text>
</comment>
<dbReference type="OrthoDB" id="240306at2157"/>
<keyword evidence="2" id="KW-1185">Reference proteome</keyword>
<organism evidence="1 2">
    <name type="scientific">Natronococcus amylolyticus DSM 10524</name>
    <dbReference type="NCBI Taxonomy" id="1227497"/>
    <lineage>
        <taxon>Archaea</taxon>
        <taxon>Methanobacteriati</taxon>
        <taxon>Methanobacteriota</taxon>
        <taxon>Stenosarchaea group</taxon>
        <taxon>Halobacteria</taxon>
        <taxon>Halobacteriales</taxon>
        <taxon>Natrialbaceae</taxon>
        <taxon>Natronococcus</taxon>
    </lineage>
</organism>
<dbReference type="eggNOG" id="arCOG00539">
    <property type="taxonomic scope" value="Archaea"/>
</dbReference>
<evidence type="ECO:0000313" key="1">
    <source>
        <dbReference type="EMBL" id="ELY58118.1"/>
    </source>
</evidence>
<dbReference type="InterPro" id="IPR016155">
    <property type="entry name" value="Mopterin_synth/thiamin_S_b"/>
</dbReference>
<dbReference type="Gene3D" id="3.10.20.30">
    <property type="match status" value="1"/>
</dbReference>
<dbReference type="CDD" id="cd17040">
    <property type="entry name" value="Ubl_MoaD_like"/>
    <property type="match status" value="1"/>
</dbReference>
<evidence type="ECO:0008006" key="3">
    <source>
        <dbReference type="Google" id="ProtNLM"/>
    </source>
</evidence>
<dbReference type="Proteomes" id="UP000011688">
    <property type="component" value="Unassembled WGS sequence"/>
</dbReference>
<proteinExistence type="predicted"/>
<dbReference type="SUPFAM" id="SSF54285">
    <property type="entry name" value="MoaD/ThiS"/>
    <property type="match status" value="1"/>
</dbReference>